<keyword evidence="12" id="KW-0119">Carbohydrate metabolism</keyword>
<dbReference type="Proteomes" id="UP000631114">
    <property type="component" value="Unassembled WGS sequence"/>
</dbReference>
<dbReference type="GO" id="GO:0016020">
    <property type="term" value="C:membrane"/>
    <property type="evidence" value="ECO:0007669"/>
    <property type="project" value="UniProtKB-SubCell"/>
</dbReference>
<name>A0A835HRZ1_9MAGN</name>
<evidence type="ECO:0000256" key="6">
    <source>
        <dbReference type="ARBA" id="ARBA00022692"/>
    </source>
</evidence>
<evidence type="ECO:0000256" key="8">
    <source>
        <dbReference type="ARBA" id="ARBA00022989"/>
    </source>
</evidence>
<dbReference type="Pfam" id="PF10250">
    <property type="entry name" value="O-FucT"/>
    <property type="match status" value="1"/>
</dbReference>
<dbReference type="InterPro" id="IPR019378">
    <property type="entry name" value="GDP-Fuc_O-FucTrfase"/>
</dbReference>
<keyword evidence="9" id="KW-0472">Membrane</keyword>
<keyword evidence="4" id="KW-0328">Glycosyltransferase</keyword>
<accession>A0A835HRZ1</accession>
<evidence type="ECO:0000256" key="3">
    <source>
        <dbReference type="ARBA" id="ARBA00007737"/>
    </source>
</evidence>
<sequence length="106" mass="11692">MSYHDRKLAGLCPLNAFEVTRLLTALGAPRYANIYWAGGPPFGGQEELIPLTREFPHLYNKEDIGFPGELEPFGNRASLMPALDYIISESNDVFMPSHGGNMGHAI</sequence>
<comment type="similarity">
    <text evidence="3">Belongs to the glycosyltransferase GT106 family.</text>
</comment>
<keyword evidence="10" id="KW-0325">Glycoprotein</keyword>
<dbReference type="GO" id="GO:0005737">
    <property type="term" value="C:cytoplasm"/>
    <property type="evidence" value="ECO:0007669"/>
    <property type="project" value="TreeGrafter"/>
</dbReference>
<evidence type="ECO:0000256" key="11">
    <source>
        <dbReference type="ARBA" id="ARBA00023253"/>
    </source>
</evidence>
<gene>
    <name evidence="14" type="ORF">IFM89_037010</name>
</gene>
<evidence type="ECO:0000256" key="5">
    <source>
        <dbReference type="ARBA" id="ARBA00022679"/>
    </source>
</evidence>
<keyword evidence="5" id="KW-0808">Transferase</keyword>
<evidence type="ECO:0000256" key="2">
    <source>
        <dbReference type="ARBA" id="ARBA00004881"/>
    </source>
</evidence>
<keyword evidence="8" id="KW-1133">Transmembrane helix</keyword>
<keyword evidence="11" id="KW-0294">Fucose metabolism</keyword>
<evidence type="ECO:0000256" key="10">
    <source>
        <dbReference type="ARBA" id="ARBA00023180"/>
    </source>
</evidence>
<proteinExistence type="inferred from homology"/>
<dbReference type="GO" id="GO:0006004">
    <property type="term" value="P:fucose metabolic process"/>
    <property type="evidence" value="ECO:0007669"/>
    <property type="project" value="UniProtKB-KW"/>
</dbReference>
<dbReference type="PANTHER" id="PTHR31741">
    <property type="entry name" value="OS02G0726500 PROTEIN-RELATED"/>
    <property type="match status" value="1"/>
</dbReference>
<evidence type="ECO:0000313" key="14">
    <source>
        <dbReference type="EMBL" id="KAF9603529.1"/>
    </source>
</evidence>
<evidence type="ECO:0000256" key="1">
    <source>
        <dbReference type="ARBA" id="ARBA00004606"/>
    </source>
</evidence>
<dbReference type="GO" id="GO:0016757">
    <property type="term" value="F:glycosyltransferase activity"/>
    <property type="evidence" value="ECO:0007669"/>
    <property type="project" value="UniProtKB-KW"/>
</dbReference>
<keyword evidence="6" id="KW-0812">Transmembrane</keyword>
<evidence type="ECO:0000256" key="9">
    <source>
        <dbReference type="ARBA" id="ARBA00023136"/>
    </source>
</evidence>
<reference evidence="14 15" key="1">
    <citation type="submission" date="2020-10" db="EMBL/GenBank/DDBJ databases">
        <title>The Coptis chinensis genome and diversification of protoberbering-type alkaloids.</title>
        <authorList>
            <person name="Wang B."/>
            <person name="Shu S."/>
            <person name="Song C."/>
            <person name="Liu Y."/>
        </authorList>
    </citation>
    <scope>NUCLEOTIDE SEQUENCE [LARGE SCALE GENOMIC DNA]</scope>
    <source>
        <strain evidence="14">HL-2020</strain>
        <tissue evidence="14">Leaf</tissue>
    </source>
</reference>
<keyword evidence="7" id="KW-0735">Signal-anchor</keyword>
<dbReference type="AlphaFoldDB" id="A0A835HRZ1"/>
<dbReference type="PANTHER" id="PTHR31741:SF66">
    <property type="entry name" value="O-FUCOSYLTRANSFERASE 20"/>
    <property type="match status" value="1"/>
</dbReference>
<comment type="subcellular location">
    <subcellularLocation>
        <location evidence="1">Membrane</location>
        <topology evidence="1">Single-pass type II membrane protein</topology>
    </subcellularLocation>
</comment>
<dbReference type="OrthoDB" id="1693300at2759"/>
<keyword evidence="15" id="KW-1185">Reference proteome</keyword>
<organism evidence="14 15">
    <name type="scientific">Coptis chinensis</name>
    <dbReference type="NCBI Taxonomy" id="261450"/>
    <lineage>
        <taxon>Eukaryota</taxon>
        <taxon>Viridiplantae</taxon>
        <taxon>Streptophyta</taxon>
        <taxon>Embryophyta</taxon>
        <taxon>Tracheophyta</taxon>
        <taxon>Spermatophyta</taxon>
        <taxon>Magnoliopsida</taxon>
        <taxon>Ranunculales</taxon>
        <taxon>Ranunculaceae</taxon>
        <taxon>Coptidoideae</taxon>
        <taxon>Coptis</taxon>
    </lineage>
</organism>
<evidence type="ECO:0000256" key="4">
    <source>
        <dbReference type="ARBA" id="ARBA00022676"/>
    </source>
</evidence>
<comment type="caution">
    <text evidence="14">The sequence shown here is derived from an EMBL/GenBank/DDBJ whole genome shotgun (WGS) entry which is preliminary data.</text>
</comment>
<evidence type="ECO:0000256" key="13">
    <source>
        <dbReference type="ARBA" id="ARBA00030350"/>
    </source>
</evidence>
<evidence type="ECO:0000256" key="7">
    <source>
        <dbReference type="ARBA" id="ARBA00022968"/>
    </source>
</evidence>
<evidence type="ECO:0000313" key="15">
    <source>
        <dbReference type="Proteomes" id="UP000631114"/>
    </source>
</evidence>
<dbReference type="EMBL" id="JADFTS010000006">
    <property type="protein sequence ID" value="KAF9603529.1"/>
    <property type="molecule type" value="Genomic_DNA"/>
</dbReference>
<evidence type="ECO:0000256" key="12">
    <source>
        <dbReference type="ARBA" id="ARBA00023277"/>
    </source>
</evidence>
<protein>
    <recommendedName>
        <fullName evidence="13">O-fucosyltransferase family protein</fullName>
    </recommendedName>
</protein>
<comment type="pathway">
    <text evidence="2">Glycan metabolism.</text>
</comment>